<reference evidence="1" key="1">
    <citation type="journal article" date="2020" name="Nature">
        <title>Giant virus diversity and host interactions through global metagenomics.</title>
        <authorList>
            <person name="Schulz F."/>
            <person name="Roux S."/>
            <person name="Paez-Espino D."/>
            <person name="Jungbluth S."/>
            <person name="Walsh D.A."/>
            <person name="Denef V.J."/>
            <person name="McMahon K.D."/>
            <person name="Konstantinidis K.T."/>
            <person name="Eloe-Fadrosh E.A."/>
            <person name="Kyrpides N.C."/>
            <person name="Woyke T."/>
        </authorList>
    </citation>
    <scope>NUCLEOTIDE SEQUENCE</scope>
    <source>
        <strain evidence="1">GVMAG-S-1101169-75</strain>
    </source>
</reference>
<name>A0A6C0K3D1_9ZZZZ</name>
<protein>
    <submittedName>
        <fullName evidence="1">Uncharacterized protein</fullName>
    </submittedName>
</protein>
<sequence length="170" mass="20482">MWQDITITIAEAIQQSAHLTCYFSSKPYHFIVTRKKNPPFPYNDGISLWDHDNFPSPIAVSFFPWDITQEENLWKFSMSVIKDGRKEYFRYPIDIHENLIPNILVFLSNYQFPFLKQIRESSIQLLQKRRHKKCMTYLLDKVMDPLRVQKYLNRGWTIQEWEANYRAITV</sequence>
<organism evidence="1">
    <name type="scientific">viral metagenome</name>
    <dbReference type="NCBI Taxonomy" id="1070528"/>
    <lineage>
        <taxon>unclassified sequences</taxon>
        <taxon>metagenomes</taxon>
        <taxon>organismal metagenomes</taxon>
    </lineage>
</organism>
<dbReference type="EMBL" id="MN740787">
    <property type="protein sequence ID" value="QHU11651.1"/>
    <property type="molecule type" value="Genomic_DNA"/>
</dbReference>
<dbReference type="AlphaFoldDB" id="A0A6C0K3D1"/>
<accession>A0A6C0K3D1</accession>
<evidence type="ECO:0000313" key="1">
    <source>
        <dbReference type="EMBL" id="QHU11651.1"/>
    </source>
</evidence>
<proteinExistence type="predicted"/>